<reference evidence="1 2" key="1">
    <citation type="submission" date="2006-02" db="EMBL/GenBank/DDBJ databases">
        <authorList>
            <person name="Amann R."/>
            <person name="Ferriera S."/>
            <person name="Johnson J."/>
            <person name="Kravitz S."/>
            <person name="Halpern A."/>
            <person name="Remington K."/>
            <person name="Beeson K."/>
            <person name="Tran B."/>
            <person name="Rogers Y.-H."/>
            <person name="Friedman R."/>
            <person name="Venter J.C."/>
        </authorList>
    </citation>
    <scope>NUCLEOTIDE SEQUENCE [LARGE SCALE GENOMIC DNA]</scope>
    <source>
        <strain evidence="1 2">DSM 3645</strain>
    </source>
</reference>
<dbReference type="HOGENOM" id="CLU_3408820_0_0_0"/>
<sequence>MPELAVDAWACSDCDAYFFDPLFRLQVEN</sequence>
<dbReference type="Proteomes" id="UP000004358">
    <property type="component" value="Unassembled WGS sequence"/>
</dbReference>
<evidence type="ECO:0000313" key="2">
    <source>
        <dbReference type="Proteomes" id="UP000004358"/>
    </source>
</evidence>
<proteinExistence type="predicted"/>
<evidence type="ECO:0000313" key="1">
    <source>
        <dbReference type="EMBL" id="EAQ82626.1"/>
    </source>
</evidence>
<comment type="caution">
    <text evidence="1">The sequence shown here is derived from an EMBL/GenBank/DDBJ whole genome shotgun (WGS) entry which is preliminary data.</text>
</comment>
<organism evidence="1 2">
    <name type="scientific">Blastopirellula marina DSM 3645</name>
    <dbReference type="NCBI Taxonomy" id="314230"/>
    <lineage>
        <taxon>Bacteria</taxon>
        <taxon>Pseudomonadati</taxon>
        <taxon>Planctomycetota</taxon>
        <taxon>Planctomycetia</taxon>
        <taxon>Pirellulales</taxon>
        <taxon>Pirellulaceae</taxon>
        <taxon>Blastopirellula</taxon>
    </lineage>
</organism>
<dbReference type="EMBL" id="AANZ01000001">
    <property type="protein sequence ID" value="EAQ82626.1"/>
    <property type="molecule type" value="Genomic_DNA"/>
</dbReference>
<dbReference type="AlphaFoldDB" id="A3ZLJ3"/>
<gene>
    <name evidence="1" type="ORF">DSM3645_09512</name>
</gene>
<protein>
    <submittedName>
        <fullName evidence="1">Uncharacterized protein</fullName>
    </submittedName>
</protein>
<name>A3ZLJ3_9BACT</name>
<accession>A3ZLJ3</accession>